<feature type="region of interest" description="Disordered" evidence="1">
    <location>
        <begin position="36"/>
        <end position="59"/>
    </location>
</feature>
<dbReference type="EMBL" id="VSRR010008832">
    <property type="protein sequence ID" value="MPC49371.1"/>
    <property type="molecule type" value="Genomic_DNA"/>
</dbReference>
<dbReference type="AlphaFoldDB" id="A0A5B7FPK0"/>
<evidence type="ECO:0000313" key="2">
    <source>
        <dbReference type="EMBL" id="MPC49371.1"/>
    </source>
</evidence>
<gene>
    <name evidence="2" type="ORF">E2C01_043170</name>
</gene>
<proteinExistence type="predicted"/>
<accession>A0A5B7FPK0</accession>
<name>A0A5B7FPK0_PORTR</name>
<sequence length="59" mass="6124">MRGSHGHTQSDSNLGGVGSDSALFLFALTASRAILPPHPVPGPRGCRSPAHPPARNRGR</sequence>
<organism evidence="2 3">
    <name type="scientific">Portunus trituberculatus</name>
    <name type="common">Swimming crab</name>
    <name type="synonym">Neptunus trituberculatus</name>
    <dbReference type="NCBI Taxonomy" id="210409"/>
    <lineage>
        <taxon>Eukaryota</taxon>
        <taxon>Metazoa</taxon>
        <taxon>Ecdysozoa</taxon>
        <taxon>Arthropoda</taxon>
        <taxon>Crustacea</taxon>
        <taxon>Multicrustacea</taxon>
        <taxon>Malacostraca</taxon>
        <taxon>Eumalacostraca</taxon>
        <taxon>Eucarida</taxon>
        <taxon>Decapoda</taxon>
        <taxon>Pleocyemata</taxon>
        <taxon>Brachyura</taxon>
        <taxon>Eubrachyura</taxon>
        <taxon>Portunoidea</taxon>
        <taxon>Portunidae</taxon>
        <taxon>Portuninae</taxon>
        <taxon>Portunus</taxon>
    </lineage>
</organism>
<reference evidence="2 3" key="1">
    <citation type="submission" date="2019-05" db="EMBL/GenBank/DDBJ databases">
        <title>Another draft genome of Portunus trituberculatus and its Hox gene families provides insights of decapod evolution.</title>
        <authorList>
            <person name="Jeong J.-H."/>
            <person name="Song I."/>
            <person name="Kim S."/>
            <person name="Choi T."/>
            <person name="Kim D."/>
            <person name="Ryu S."/>
            <person name="Kim W."/>
        </authorList>
    </citation>
    <scope>NUCLEOTIDE SEQUENCE [LARGE SCALE GENOMIC DNA]</scope>
    <source>
        <tissue evidence="2">Muscle</tissue>
    </source>
</reference>
<comment type="caution">
    <text evidence="2">The sequence shown here is derived from an EMBL/GenBank/DDBJ whole genome shotgun (WGS) entry which is preliminary data.</text>
</comment>
<evidence type="ECO:0000256" key="1">
    <source>
        <dbReference type="SAM" id="MobiDB-lite"/>
    </source>
</evidence>
<protein>
    <submittedName>
        <fullName evidence="2">Uncharacterized protein</fullName>
    </submittedName>
</protein>
<dbReference type="Proteomes" id="UP000324222">
    <property type="component" value="Unassembled WGS sequence"/>
</dbReference>
<evidence type="ECO:0000313" key="3">
    <source>
        <dbReference type="Proteomes" id="UP000324222"/>
    </source>
</evidence>
<keyword evidence="3" id="KW-1185">Reference proteome</keyword>